<dbReference type="PROSITE" id="PS50234">
    <property type="entry name" value="VWFA"/>
    <property type="match status" value="1"/>
</dbReference>
<feature type="compositionally biased region" description="Polar residues" evidence="1">
    <location>
        <begin position="14"/>
        <end position="23"/>
    </location>
</feature>
<dbReference type="EMBL" id="UINC01009177">
    <property type="protein sequence ID" value="SVA41177.1"/>
    <property type="molecule type" value="Genomic_DNA"/>
</dbReference>
<dbReference type="Gene3D" id="3.40.50.410">
    <property type="entry name" value="von Willebrand factor, type A domain"/>
    <property type="match status" value="1"/>
</dbReference>
<organism evidence="3">
    <name type="scientific">marine metagenome</name>
    <dbReference type="NCBI Taxonomy" id="408172"/>
    <lineage>
        <taxon>unclassified sequences</taxon>
        <taxon>metagenomes</taxon>
        <taxon>ecological metagenomes</taxon>
    </lineage>
</organism>
<proteinExistence type="predicted"/>
<dbReference type="InterPro" id="IPR002035">
    <property type="entry name" value="VWF_A"/>
</dbReference>
<evidence type="ECO:0000313" key="3">
    <source>
        <dbReference type="EMBL" id="SVA41177.1"/>
    </source>
</evidence>
<feature type="domain" description="VWFA" evidence="2">
    <location>
        <begin position="42"/>
        <end position="231"/>
    </location>
</feature>
<dbReference type="AlphaFoldDB" id="A0A381VNF1"/>
<dbReference type="SUPFAM" id="SSF53300">
    <property type="entry name" value="vWA-like"/>
    <property type="match status" value="1"/>
</dbReference>
<evidence type="ECO:0000259" key="2">
    <source>
        <dbReference type="PROSITE" id="PS50234"/>
    </source>
</evidence>
<name>A0A381VNF1_9ZZZZ</name>
<gene>
    <name evidence="3" type="ORF">METZ01_LOCUS94031</name>
</gene>
<reference evidence="3" key="1">
    <citation type="submission" date="2018-05" db="EMBL/GenBank/DDBJ databases">
        <authorList>
            <person name="Lanie J.A."/>
            <person name="Ng W.-L."/>
            <person name="Kazmierczak K.M."/>
            <person name="Andrzejewski T.M."/>
            <person name="Davidsen T.M."/>
            <person name="Wayne K.J."/>
            <person name="Tettelin H."/>
            <person name="Glass J.I."/>
            <person name="Rusch D."/>
            <person name="Podicherti R."/>
            <person name="Tsui H.-C.T."/>
            <person name="Winkler M.E."/>
        </authorList>
    </citation>
    <scope>NUCLEOTIDE SEQUENCE</scope>
</reference>
<dbReference type="InterPro" id="IPR036465">
    <property type="entry name" value="vWFA_dom_sf"/>
</dbReference>
<evidence type="ECO:0000256" key="1">
    <source>
        <dbReference type="SAM" id="MobiDB-lite"/>
    </source>
</evidence>
<dbReference type="SMART" id="SM00327">
    <property type="entry name" value="VWA"/>
    <property type="match status" value="1"/>
</dbReference>
<accession>A0A381VNF1</accession>
<protein>
    <recommendedName>
        <fullName evidence="2">VWFA domain-containing protein</fullName>
    </recommendedName>
</protein>
<feature type="region of interest" description="Disordered" evidence="1">
    <location>
        <begin position="14"/>
        <end position="34"/>
    </location>
</feature>
<sequence>MTADITTNHTFDWDTGTWSTGLTNPDKDTGPTATTATVVPVDVSILLDRSGSMQGLEGDVVGGINGFLGDQRDGEGDCTVTLAQFDSEAPFEVLASALPIDQVVDLTVDQYRPRGATPLLDAIGALLDDAERRLGEGPANGTVDPVVVVFTDGLENASQRITRSDLFARIGRLRDAGWTFVFLGANQDSYLEAGRLGFAGANTQNFRGDSYGMRTASNEFSRGLTSMRGKVSRERVMHKVEFFDGRKDAEQDDDTR</sequence>
<dbReference type="Pfam" id="PF00092">
    <property type="entry name" value="VWA"/>
    <property type="match status" value="1"/>
</dbReference>